<dbReference type="Proteomes" id="UP000007879">
    <property type="component" value="Unassembled WGS sequence"/>
</dbReference>
<dbReference type="AlphaFoldDB" id="A0AAN0K4B2"/>
<name>A0AAN0K4B2_AMPQE</name>
<reference evidence="2" key="2">
    <citation type="submission" date="2024-06" db="UniProtKB">
        <authorList>
            <consortium name="EnsemblMetazoa"/>
        </authorList>
    </citation>
    <scope>IDENTIFICATION</scope>
</reference>
<keyword evidence="3" id="KW-1185">Reference proteome</keyword>
<dbReference type="RefSeq" id="XP_019864018.1">
    <property type="nucleotide sequence ID" value="XM_020008459.1"/>
</dbReference>
<dbReference type="Pfam" id="PF00041">
    <property type="entry name" value="fn3"/>
    <property type="match status" value="1"/>
</dbReference>
<dbReference type="InterPro" id="IPR052090">
    <property type="entry name" value="Cytolytic_pore-forming_toxin"/>
</dbReference>
<dbReference type="CDD" id="cd00063">
    <property type="entry name" value="FN3"/>
    <property type="match status" value="1"/>
</dbReference>
<evidence type="ECO:0000313" key="2">
    <source>
        <dbReference type="EnsemblMetazoa" id="XP_019864018.1"/>
    </source>
</evidence>
<dbReference type="EnsemblMetazoa" id="XM_020008459.1">
    <property type="protein sequence ID" value="XP_019864018.1"/>
    <property type="gene ID" value="LOC109593339"/>
</dbReference>
<feature type="domain" description="Fibronectin type-III" evidence="1">
    <location>
        <begin position="11"/>
        <end position="106"/>
    </location>
</feature>
<reference evidence="3" key="1">
    <citation type="journal article" date="2010" name="Nature">
        <title>The Amphimedon queenslandica genome and the evolution of animal complexity.</title>
        <authorList>
            <person name="Srivastava M."/>
            <person name="Simakov O."/>
            <person name="Chapman J."/>
            <person name="Fahey B."/>
            <person name="Gauthier M.E."/>
            <person name="Mitros T."/>
            <person name="Richards G.S."/>
            <person name="Conaco C."/>
            <person name="Dacre M."/>
            <person name="Hellsten U."/>
            <person name="Larroux C."/>
            <person name="Putnam N.H."/>
            <person name="Stanke M."/>
            <person name="Adamska M."/>
            <person name="Darling A."/>
            <person name="Degnan S.M."/>
            <person name="Oakley T.H."/>
            <person name="Plachetzki D.C."/>
            <person name="Zhai Y."/>
            <person name="Adamski M."/>
            <person name="Calcino A."/>
            <person name="Cummins S.F."/>
            <person name="Goodstein D.M."/>
            <person name="Harris C."/>
            <person name="Jackson D.J."/>
            <person name="Leys S.P."/>
            <person name="Shu S."/>
            <person name="Woodcroft B.J."/>
            <person name="Vervoort M."/>
            <person name="Kosik K.S."/>
            <person name="Manning G."/>
            <person name="Degnan B.M."/>
            <person name="Rokhsar D.S."/>
        </authorList>
    </citation>
    <scope>NUCLEOTIDE SEQUENCE [LARGE SCALE GENOMIC DNA]</scope>
</reference>
<dbReference type="SUPFAM" id="SSF49265">
    <property type="entry name" value="Fibronectin type III"/>
    <property type="match status" value="1"/>
</dbReference>
<dbReference type="PROSITE" id="PS50853">
    <property type="entry name" value="FN3"/>
    <property type="match status" value="1"/>
</dbReference>
<dbReference type="PRINTS" id="PR00014">
    <property type="entry name" value="FNTYPEIII"/>
</dbReference>
<dbReference type="KEGG" id="aqu:109593339"/>
<dbReference type="SMART" id="SM00060">
    <property type="entry name" value="FN3"/>
    <property type="match status" value="1"/>
</dbReference>
<dbReference type="InterPro" id="IPR027417">
    <property type="entry name" value="P-loop_NTPase"/>
</dbReference>
<dbReference type="PANTHER" id="PTHR31594">
    <property type="entry name" value="AIG1-TYPE G DOMAIN-CONTAINING PROTEIN"/>
    <property type="match status" value="1"/>
</dbReference>
<dbReference type="InterPro" id="IPR013783">
    <property type="entry name" value="Ig-like_fold"/>
</dbReference>
<dbReference type="Gene3D" id="2.60.40.10">
    <property type="entry name" value="Immunoglobulins"/>
    <property type="match status" value="1"/>
</dbReference>
<dbReference type="PANTHER" id="PTHR31594:SF14">
    <property type="entry name" value="FIBRONECTIN TYPE-III DOMAIN-CONTAINING PROTEIN"/>
    <property type="match status" value="1"/>
</dbReference>
<dbReference type="InterPro" id="IPR036116">
    <property type="entry name" value="FN3_sf"/>
</dbReference>
<dbReference type="SUPFAM" id="SSF52540">
    <property type="entry name" value="P-loop containing nucleoside triphosphate hydrolases"/>
    <property type="match status" value="1"/>
</dbReference>
<proteinExistence type="predicted"/>
<protein>
    <recommendedName>
        <fullName evidence="1">Fibronectin type-III domain-containing protein</fullName>
    </recommendedName>
</protein>
<organism evidence="2 3">
    <name type="scientific">Amphimedon queenslandica</name>
    <name type="common">Sponge</name>
    <dbReference type="NCBI Taxonomy" id="400682"/>
    <lineage>
        <taxon>Eukaryota</taxon>
        <taxon>Metazoa</taxon>
        <taxon>Porifera</taxon>
        <taxon>Demospongiae</taxon>
        <taxon>Heteroscleromorpha</taxon>
        <taxon>Haplosclerida</taxon>
        <taxon>Niphatidae</taxon>
        <taxon>Amphimedon</taxon>
    </lineage>
</organism>
<dbReference type="InterPro" id="IPR003961">
    <property type="entry name" value="FN3_dom"/>
</dbReference>
<dbReference type="GeneID" id="109593339"/>
<evidence type="ECO:0000313" key="3">
    <source>
        <dbReference type="Proteomes" id="UP000007879"/>
    </source>
</evidence>
<accession>A0AAN0K4B2</accession>
<sequence>MPEGEFDPPGRPGKPTAISVEHDSIKLEWKAPQYGSSTIDSYIVSLQCISESPEKWLNQETKGNETTITLNQLQPDTKYIVKVRADCSLGHSEESDISDIIQTKPPMIDIKLQNIIADSKVIEHGPPVVYQIKARPVRLTERYSNIFKMEYGTPVVPPKPTRVLMVVGATGAGKSTLINAMVNYFLGVKWEHKFRLKLIYDEVLHGQTHSQTQVITAYTFY</sequence>
<dbReference type="Gene3D" id="3.40.50.300">
    <property type="entry name" value="P-loop containing nucleotide triphosphate hydrolases"/>
    <property type="match status" value="1"/>
</dbReference>
<evidence type="ECO:0000259" key="1">
    <source>
        <dbReference type="PROSITE" id="PS50853"/>
    </source>
</evidence>